<dbReference type="GO" id="GO:0070573">
    <property type="term" value="F:metallodipeptidase activity"/>
    <property type="evidence" value="ECO:0007669"/>
    <property type="project" value="InterPro"/>
</dbReference>
<evidence type="ECO:0000313" key="2">
    <source>
        <dbReference type="Proteomes" id="UP000319941"/>
    </source>
</evidence>
<gene>
    <name evidence="1" type="ORF">FQP86_03395</name>
</gene>
<name>A0A558HUB3_9GAMM</name>
<dbReference type="InterPro" id="IPR032466">
    <property type="entry name" value="Metal_Hydrolase"/>
</dbReference>
<dbReference type="Gene3D" id="3.20.20.140">
    <property type="entry name" value="Metal-dependent hydrolases"/>
    <property type="match status" value="1"/>
</dbReference>
<proteinExistence type="predicted"/>
<dbReference type="Pfam" id="PF01244">
    <property type="entry name" value="Peptidase_M19"/>
    <property type="match status" value="1"/>
</dbReference>
<dbReference type="STRING" id="553385.GCA_000591415_01964"/>
<sequence length="337" mass="36923">MSDLTTSPFGGSDAARAIHDDSIVIDGLVIAKWQRELFEDMRKGGLTAANCTVSVWEGFQATVNNIVKSNQLIAESSDLVIPVRTAADIRTAKAEGKTGIIYGFQNANAYEDQIGYVDVFKQLGVGIVQMCYNTQNLVGTGCYERDGGLSGFGREMVAEMNRVGVMCDLSHVGSKTSEEVILESKVPVCYSHCAPAGLKDHPRNKSDAELRFIAEHGGFVGVTMFTPFLRAGVNATVDDYVEAIEYVMNLVGEDAIGIGTDFTQGHGQDFFEWLTHDKGYARRLTSFGKIVNPEGIRTIGEFPNLTEALLRRGMSEQQVRKIMGENWLRTLENVWGG</sequence>
<accession>A0A558HUB3</accession>
<dbReference type="EMBL" id="VNFH01000002">
    <property type="protein sequence ID" value="TVU72730.1"/>
    <property type="molecule type" value="Genomic_DNA"/>
</dbReference>
<dbReference type="Proteomes" id="UP000319941">
    <property type="component" value="Unassembled WGS sequence"/>
</dbReference>
<keyword evidence="2" id="KW-1185">Reference proteome</keyword>
<comment type="caution">
    <text evidence="1">The sequence shown here is derived from an EMBL/GenBank/DDBJ whole genome shotgun (WGS) entry which is preliminary data.</text>
</comment>
<dbReference type="RefSeq" id="WP_144726601.1">
    <property type="nucleotide sequence ID" value="NZ_CAWOWR010000076.1"/>
</dbReference>
<organism evidence="1 2">
    <name type="scientific">Cobetia crustatorum</name>
    <dbReference type="NCBI Taxonomy" id="553385"/>
    <lineage>
        <taxon>Bacteria</taxon>
        <taxon>Pseudomonadati</taxon>
        <taxon>Pseudomonadota</taxon>
        <taxon>Gammaproteobacteria</taxon>
        <taxon>Oceanospirillales</taxon>
        <taxon>Halomonadaceae</taxon>
        <taxon>Cobetia</taxon>
    </lineage>
</organism>
<dbReference type="PANTHER" id="PTHR10443:SF12">
    <property type="entry name" value="DIPEPTIDASE"/>
    <property type="match status" value="1"/>
</dbReference>
<dbReference type="PANTHER" id="PTHR10443">
    <property type="entry name" value="MICROSOMAL DIPEPTIDASE"/>
    <property type="match status" value="1"/>
</dbReference>
<dbReference type="AlphaFoldDB" id="A0A558HUB3"/>
<reference evidence="1 2" key="1">
    <citation type="submission" date="2019-07" db="EMBL/GenBank/DDBJ databases">
        <title>Diversity of Bacteria from Kongsfjorden, Arctic.</title>
        <authorList>
            <person name="Yu Y."/>
        </authorList>
    </citation>
    <scope>NUCLEOTIDE SEQUENCE [LARGE SCALE GENOMIC DNA]</scope>
    <source>
        <strain evidence="1 2">SM1923</strain>
    </source>
</reference>
<dbReference type="GO" id="GO:0006508">
    <property type="term" value="P:proteolysis"/>
    <property type="evidence" value="ECO:0007669"/>
    <property type="project" value="InterPro"/>
</dbReference>
<dbReference type="PROSITE" id="PS51365">
    <property type="entry name" value="RENAL_DIPEPTIDASE_2"/>
    <property type="match status" value="1"/>
</dbReference>
<protein>
    <submittedName>
        <fullName evidence="1">Membrane dipeptidase</fullName>
    </submittedName>
</protein>
<dbReference type="SUPFAM" id="SSF51556">
    <property type="entry name" value="Metallo-dependent hydrolases"/>
    <property type="match status" value="1"/>
</dbReference>
<dbReference type="OrthoDB" id="9804920at2"/>
<evidence type="ECO:0000313" key="1">
    <source>
        <dbReference type="EMBL" id="TVU72730.1"/>
    </source>
</evidence>
<dbReference type="InterPro" id="IPR008257">
    <property type="entry name" value="Pept_M19"/>
</dbReference>